<dbReference type="OrthoDB" id="2023214at2"/>
<evidence type="ECO:0000313" key="4">
    <source>
        <dbReference type="Proteomes" id="UP000463470"/>
    </source>
</evidence>
<name>A0A845LA22_9FIRM</name>
<dbReference type="InterPro" id="IPR012854">
    <property type="entry name" value="Cu_amine_oxidase-like_N"/>
</dbReference>
<dbReference type="Proteomes" id="UP000463470">
    <property type="component" value="Unassembled WGS sequence"/>
</dbReference>
<dbReference type="InterPro" id="IPR036582">
    <property type="entry name" value="Mao_N_sf"/>
</dbReference>
<dbReference type="AlphaFoldDB" id="A0A845LA22"/>
<organism evidence="3 4">
    <name type="scientific">Heliomicrobium undosum</name>
    <dbReference type="NCBI Taxonomy" id="121734"/>
    <lineage>
        <taxon>Bacteria</taxon>
        <taxon>Bacillati</taxon>
        <taxon>Bacillota</taxon>
        <taxon>Clostridia</taxon>
        <taxon>Eubacteriales</taxon>
        <taxon>Heliobacteriaceae</taxon>
        <taxon>Heliomicrobium</taxon>
    </lineage>
</organism>
<evidence type="ECO:0000259" key="2">
    <source>
        <dbReference type="Pfam" id="PF07833"/>
    </source>
</evidence>
<accession>A0A845LA22</accession>
<protein>
    <recommendedName>
        <fullName evidence="2">Copper amine oxidase-like N-terminal domain-containing protein</fullName>
    </recommendedName>
</protein>
<dbReference type="Pfam" id="PF07833">
    <property type="entry name" value="Cu_amine_oxidN1"/>
    <property type="match status" value="1"/>
</dbReference>
<feature type="chain" id="PRO_5032500018" description="Copper amine oxidase-like N-terminal domain-containing protein" evidence="1">
    <location>
        <begin position="32"/>
        <end position="326"/>
    </location>
</feature>
<dbReference type="EMBL" id="WXEY01000046">
    <property type="protein sequence ID" value="MZP31470.1"/>
    <property type="molecule type" value="Genomic_DNA"/>
</dbReference>
<feature type="domain" description="Copper amine oxidase-like N-terminal" evidence="2">
    <location>
        <begin position="212"/>
        <end position="321"/>
    </location>
</feature>
<sequence>MQFAIRRSFLSFWAAVLLLFSFMFNTSPAESASGDPSLPLMSIGKANQAAKDFLITEGAAEALKPRGNRELRLYAPMGVSFSDTPRFEVIQGDLVLESASAQTEYDNSFRQYYASVRIKASSTTPSTIRVSSLRLTVDRTVPEGNVVLQLKGWNNAAVEYNDDGLFPSSLMMTIPVGWVGTPGEHGAPASQPAVPAGKKVALFKIGETKYIVDTVEKEMDTTPYRRNGRVFLPIRYISDMLGIEPTGIVWDEKMGQVTLTRVNRVIILELNNPVMYADGSPVTLEAAPEIVEPGRVMLPVRPIVEQYGGAVEWDSATETVRVFSQE</sequence>
<comment type="caution">
    <text evidence="3">The sequence shown here is derived from an EMBL/GenBank/DDBJ whole genome shotgun (WGS) entry which is preliminary data.</text>
</comment>
<proteinExistence type="predicted"/>
<evidence type="ECO:0000256" key="1">
    <source>
        <dbReference type="SAM" id="SignalP"/>
    </source>
</evidence>
<reference evidence="3 4" key="1">
    <citation type="submission" date="2020-01" db="EMBL/GenBank/DDBJ databases">
        <title>Whole-genome sequence of Heliobacterium undosum DSM 13378.</title>
        <authorList>
            <person name="Kyndt J.A."/>
            <person name="Meyer T.E."/>
        </authorList>
    </citation>
    <scope>NUCLEOTIDE SEQUENCE [LARGE SCALE GENOMIC DNA]</scope>
    <source>
        <strain evidence="3 4">DSM 13378</strain>
    </source>
</reference>
<dbReference type="Gene3D" id="3.30.457.10">
    <property type="entry name" value="Copper amine oxidase-like, N-terminal domain"/>
    <property type="match status" value="2"/>
</dbReference>
<keyword evidence="1" id="KW-0732">Signal</keyword>
<evidence type="ECO:0000313" key="3">
    <source>
        <dbReference type="EMBL" id="MZP31470.1"/>
    </source>
</evidence>
<dbReference type="SUPFAM" id="SSF55383">
    <property type="entry name" value="Copper amine oxidase, domain N"/>
    <property type="match status" value="2"/>
</dbReference>
<gene>
    <name evidence="3" type="ORF">GTO91_17400</name>
</gene>
<keyword evidence="4" id="KW-1185">Reference proteome</keyword>
<dbReference type="RefSeq" id="WP_161259984.1">
    <property type="nucleotide sequence ID" value="NZ_WXEY01000046.1"/>
</dbReference>
<feature type="signal peptide" evidence="1">
    <location>
        <begin position="1"/>
        <end position="31"/>
    </location>
</feature>